<dbReference type="InterPro" id="IPR025944">
    <property type="entry name" value="Sigma_54_int_dom_CS"/>
</dbReference>
<dbReference type="Pfam" id="PF00571">
    <property type="entry name" value="CBS"/>
    <property type="match status" value="1"/>
</dbReference>
<dbReference type="Proteomes" id="UP000006250">
    <property type="component" value="Unassembled WGS sequence"/>
</dbReference>
<dbReference type="CDD" id="cd02205">
    <property type="entry name" value="CBS_pair_SF"/>
    <property type="match status" value="1"/>
</dbReference>
<dbReference type="RefSeq" id="WP_005997083.1">
    <property type="nucleotide sequence ID" value="NZ_AECZ01000058.1"/>
</dbReference>
<dbReference type="Gene3D" id="1.10.8.60">
    <property type="match status" value="1"/>
</dbReference>
<dbReference type="InterPro" id="IPR013767">
    <property type="entry name" value="PAS_fold"/>
</dbReference>
<keyword evidence="8" id="KW-0175">Coiled coil</keyword>
<dbReference type="eggNOG" id="COG3829">
    <property type="taxonomic scope" value="Bacteria"/>
</dbReference>
<accession>E1K2H3</accession>
<dbReference type="GO" id="GO:0005524">
    <property type="term" value="F:ATP binding"/>
    <property type="evidence" value="ECO:0007669"/>
    <property type="project" value="UniProtKB-KW"/>
</dbReference>
<keyword evidence="1" id="KW-0547">Nucleotide-binding</keyword>
<dbReference type="InterPro" id="IPR002078">
    <property type="entry name" value="Sigma_54_int"/>
</dbReference>
<dbReference type="Gene3D" id="3.30.450.20">
    <property type="entry name" value="PAS domain"/>
    <property type="match status" value="1"/>
</dbReference>
<evidence type="ECO:0000256" key="7">
    <source>
        <dbReference type="PROSITE-ProRule" id="PRU00703"/>
    </source>
</evidence>
<name>E1K2H3_SOLFR</name>
<evidence type="ECO:0000259" key="9">
    <source>
        <dbReference type="PROSITE" id="PS50045"/>
    </source>
</evidence>
<dbReference type="InterPro" id="IPR046342">
    <property type="entry name" value="CBS_dom_sf"/>
</dbReference>
<dbReference type="NCBIfam" id="TIGR00229">
    <property type="entry name" value="sensory_box"/>
    <property type="match status" value="1"/>
</dbReference>
<feature type="domain" description="PAC" evidence="11">
    <location>
        <begin position="310"/>
        <end position="361"/>
    </location>
</feature>
<dbReference type="SMART" id="SM00091">
    <property type="entry name" value="PAS"/>
    <property type="match status" value="2"/>
</dbReference>
<dbReference type="SUPFAM" id="SSF54631">
    <property type="entry name" value="CBS-domain pair"/>
    <property type="match status" value="1"/>
</dbReference>
<dbReference type="Gene3D" id="1.10.10.60">
    <property type="entry name" value="Homeodomain-like"/>
    <property type="match status" value="1"/>
</dbReference>
<reference evidence="13 14" key="1">
    <citation type="submission" date="2010-08" db="EMBL/GenBank/DDBJ databases">
        <title>The draft genome of Desulfovibrio fructosovorans JJ.</title>
        <authorList>
            <consortium name="US DOE Joint Genome Institute (JGI-PGF)"/>
            <person name="Lucas S."/>
            <person name="Copeland A."/>
            <person name="Lapidus A."/>
            <person name="Cheng J.-F."/>
            <person name="Bruce D."/>
            <person name="Goodwin L."/>
            <person name="Pitluck S."/>
            <person name="Land M.L."/>
            <person name="Hauser L."/>
            <person name="Chang Y.-J."/>
            <person name="Jeffries C."/>
            <person name="Wall J.D."/>
            <person name="Stahl D.A."/>
            <person name="Arkin A.P."/>
            <person name="Dehal P."/>
            <person name="Stolyar S.M."/>
            <person name="Hazen T.C."/>
            <person name="Woyke T.J."/>
        </authorList>
    </citation>
    <scope>NUCLEOTIDE SEQUENCE [LARGE SCALE GENOMIC DNA]</scope>
    <source>
        <strain evidence="13 14">JJ</strain>
    </source>
</reference>
<dbReference type="Gene3D" id="3.40.50.300">
    <property type="entry name" value="P-loop containing nucleotide triphosphate hydrolases"/>
    <property type="match status" value="1"/>
</dbReference>
<dbReference type="EMBL" id="AECZ01000058">
    <property type="protein sequence ID" value="EFL49191.1"/>
    <property type="molecule type" value="Genomic_DNA"/>
</dbReference>
<dbReference type="SUPFAM" id="SSF52540">
    <property type="entry name" value="P-loop containing nucleoside triphosphate hydrolases"/>
    <property type="match status" value="1"/>
</dbReference>
<feature type="domain" description="PAS" evidence="10">
    <location>
        <begin position="242"/>
        <end position="295"/>
    </location>
</feature>
<dbReference type="SUPFAM" id="SSF55785">
    <property type="entry name" value="PYP-like sensor domain (PAS domain)"/>
    <property type="match status" value="1"/>
</dbReference>
<dbReference type="OrthoDB" id="9763792at2"/>
<dbReference type="PROSITE" id="PS50112">
    <property type="entry name" value="PAS"/>
    <property type="match status" value="1"/>
</dbReference>
<evidence type="ECO:0000256" key="8">
    <source>
        <dbReference type="SAM" id="Coils"/>
    </source>
</evidence>
<keyword evidence="5" id="KW-0804">Transcription</keyword>
<protein>
    <recommendedName>
        <fullName evidence="6">HTH-type transcriptional regulatory protein TyrR</fullName>
    </recommendedName>
</protein>
<dbReference type="SUPFAM" id="SSF46689">
    <property type="entry name" value="Homeodomain-like"/>
    <property type="match status" value="1"/>
</dbReference>
<evidence type="ECO:0000256" key="2">
    <source>
        <dbReference type="ARBA" id="ARBA00022797"/>
    </source>
</evidence>
<dbReference type="InterPro" id="IPR000014">
    <property type="entry name" value="PAS"/>
</dbReference>
<dbReference type="CDD" id="cd00009">
    <property type="entry name" value="AAA"/>
    <property type="match status" value="1"/>
</dbReference>
<evidence type="ECO:0000256" key="6">
    <source>
        <dbReference type="ARBA" id="ARBA00029500"/>
    </source>
</evidence>
<dbReference type="InterPro" id="IPR035965">
    <property type="entry name" value="PAS-like_dom_sf"/>
</dbReference>
<dbReference type="Pfam" id="PF25601">
    <property type="entry name" value="AAA_lid_14"/>
    <property type="match status" value="1"/>
</dbReference>
<dbReference type="PROSITE" id="PS50045">
    <property type="entry name" value="SIGMA54_INTERACT_4"/>
    <property type="match status" value="1"/>
</dbReference>
<dbReference type="InterPro" id="IPR000700">
    <property type="entry name" value="PAS-assoc_C"/>
</dbReference>
<sequence>MKVHDIMQHNAHFLRKDDTLREAAALFRGSGVGGAQVLGDSGYPETIFTSDDLIRALAGGANLSDPVSHHAHRHICAVQPDTPVDEIAWYENRFLAVVDSLSRIMGCVDASRLLPELAPGLADGTEPWSRALARFPEPLLLCDHKGAIGWANDAAKLVLGAAARRGAGLRQALAGAGFDVEDDPVEPEAVALAVRDDSRYVTLRWQVPDPFSQSAEPCRMVWLRDVNDRHAVLGKLRGLRDLSRELRSIIDSSFDGIFITDGEGVTLQINRAYERITGIRAEEVVGRSMRELVREGFYDQSVTLLVLESLKTETIIQKVKRGKTIVVTGNPILDEKGKLWRVVTNVRDVTELQRLQEELEKMSALHERYRMELDSLRKSIGQGGRIVVRSKRMRDVYEQALRLAQVDSTVLILGESGVGKEVVASIIHEHSPRNDKPFVKISCAAIPEALLESELFGYVQGAFTGACRAGKPGVFELAHQGTLFLDEIGELPLGLQAKLLRVLQERKVLRLGEVRPTDVDVRIMAASNRDLETMMRHGLFRSDLYYRLSVVPVVVPPLRERREAIFDFIYRFLGSFNRKYGLSRQIDPEACDYLAACSWPGNVRQLENTMERLVVLCQGDVITREAATRALVTAKGGDDAENTIETGLRGILETAEREAIRQALTTHGSTRKAARALKVNQSTIVRKAHRYGLSEA</sequence>
<dbReference type="FunFam" id="3.40.50.300:FF:000006">
    <property type="entry name" value="DNA-binding transcriptional regulator NtrC"/>
    <property type="match status" value="1"/>
</dbReference>
<dbReference type="PROSITE" id="PS00688">
    <property type="entry name" value="SIGMA54_INTERACT_3"/>
    <property type="match status" value="1"/>
</dbReference>
<dbReference type="InterPro" id="IPR027417">
    <property type="entry name" value="P-loop_NTPase"/>
</dbReference>
<feature type="domain" description="CBS" evidence="12">
    <location>
        <begin position="7"/>
        <end position="63"/>
    </location>
</feature>
<evidence type="ECO:0000259" key="11">
    <source>
        <dbReference type="PROSITE" id="PS50113"/>
    </source>
</evidence>
<dbReference type="GO" id="GO:0006355">
    <property type="term" value="P:regulation of DNA-templated transcription"/>
    <property type="evidence" value="ECO:0007669"/>
    <property type="project" value="InterPro"/>
</dbReference>
<dbReference type="Pfam" id="PF00158">
    <property type="entry name" value="Sigma54_activat"/>
    <property type="match status" value="1"/>
</dbReference>
<dbReference type="InterPro" id="IPR025662">
    <property type="entry name" value="Sigma_54_int_dom_ATP-bd_1"/>
</dbReference>
<dbReference type="STRING" id="596151.DesfrDRAFT_4073"/>
<dbReference type="SMART" id="SM00382">
    <property type="entry name" value="AAA"/>
    <property type="match status" value="1"/>
</dbReference>
<dbReference type="PROSITE" id="PS50113">
    <property type="entry name" value="PAC"/>
    <property type="match status" value="1"/>
</dbReference>
<comment type="caution">
    <text evidence="13">The sequence shown here is derived from an EMBL/GenBank/DDBJ whole genome shotgun (WGS) entry which is preliminary data.</text>
</comment>
<keyword evidence="2" id="KW-0058">Aromatic hydrocarbons catabolism</keyword>
<dbReference type="PANTHER" id="PTHR32071:SF57">
    <property type="entry name" value="C4-DICARBOXYLATE TRANSPORT TRANSCRIPTIONAL REGULATORY PROTEIN DCTD"/>
    <property type="match status" value="1"/>
</dbReference>
<keyword evidence="14" id="KW-1185">Reference proteome</keyword>
<dbReference type="PROSITE" id="PS51371">
    <property type="entry name" value="CBS"/>
    <property type="match status" value="1"/>
</dbReference>
<evidence type="ECO:0000256" key="4">
    <source>
        <dbReference type="ARBA" id="ARBA00023015"/>
    </source>
</evidence>
<dbReference type="Pfam" id="PF18024">
    <property type="entry name" value="HTH_50"/>
    <property type="match status" value="1"/>
</dbReference>
<keyword evidence="7" id="KW-0129">CBS domain</keyword>
<dbReference type="InterPro" id="IPR000644">
    <property type="entry name" value="CBS_dom"/>
</dbReference>
<keyword evidence="4" id="KW-0805">Transcription regulation</keyword>
<dbReference type="GO" id="GO:0003677">
    <property type="term" value="F:DNA binding"/>
    <property type="evidence" value="ECO:0007669"/>
    <property type="project" value="UniProtKB-KW"/>
</dbReference>
<dbReference type="CDD" id="cd00130">
    <property type="entry name" value="PAS"/>
    <property type="match status" value="1"/>
</dbReference>
<evidence type="ECO:0000256" key="5">
    <source>
        <dbReference type="ARBA" id="ARBA00023163"/>
    </source>
</evidence>
<evidence type="ECO:0000313" key="14">
    <source>
        <dbReference type="Proteomes" id="UP000006250"/>
    </source>
</evidence>
<gene>
    <name evidence="13" type="ORF">DesfrDRAFT_4073</name>
</gene>
<evidence type="ECO:0000259" key="12">
    <source>
        <dbReference type="PROSITE" id="PS51371"/>
    </source>
</evidence>
<evidence type="ECO:0000256" key="1">
    <source>
        <dbReference type="ARBA" id="ARBA00022741"/>
    </source>
</evidence>
<evidence type="ECO:0000313" key="13">
    <source>
        <dbReference type="EMBL" id="EFL49191.1"/>
    </source>
</evidence>
<dbReference type="PANTHER" id="PTHR32071">
    <property type="entry name" value="TRANSCRIPTIONAL REGULATORY PROTEIN"/>
    <property type="match status" value="1"/>
</dbReference>
<feature type="coiled-coil region" evidence="8">
    <location>
        <begin position="352"/>
        <end position="379"/>
    </location>
</feature>
<dbReference type="InterPro" id="IPR030828">
    <property type="entry name" value="HTH_TyrR"/>
</dbReference>
<keyword evidence="3" id="KW-0067">ATP-binding</keyword>
<organism evidence="13 14">
    <name type="scientific">Solidesulfovibrio fructosivorans JJ]</name>
    <dbReference type="NCBI Taxonomy" id="596151"/>
    <lineage>
        <taxon>Bacteria</taxon>
        <taxon>Pseudomonadati</taxon>
        <taxon>Thermodesulfobacteriota</taxon>
        <taxon>Desulfovibrionia</taxon>
        <taxon>Desulfovibrionales</taxon>
        <taxon>Desulfovibrionaceae</taxon>
        <taxon>Solidesulfovibrio</taxon>
    </lineage>
</organism>
<dbReference type="InterPro" id="IPR058031">
    <property type="entry name" value="AAA_lid_NorR"/>
</dbReference>
<evidence type="ECO:0000256" key="3">
    <source>
        <dbReference type="ARBA" id="ARBA00022840"/>
    </source>
</evidence>
<proteinExistence type="predicted"/>
<dbReference type="Pfam" id="PF00989">
    <property type="entry name" value="PAS"/>
    <property type="match status" value="1"/>
</dbReference>
<dbReference type="PROSITE" id="PS00675">
    <property type="entry name" value="SIGMA54_INTERACT_1"/>
    <property type="match status" value="1"/>
</dbReference>
<dbReference type="InterPro" id="IPR009057">
    <property type="entry name" value="Homeodomain-like_sf"/>
</dbReference>
<dbReference type="AlphaFoldDB" id="E1K2H3"/>
<evidence type="ECO:0000259" key="10">
    <source>
        <dbReference type="PROSITE" id="PS50112"/>
    </source>
</evidence>
<feature type="domain" description="Sigma-54 factor interaction" evidence="9">
    <location>
        <begin position="386"/>
        <end position="615"/>
    </location>
</feature>
<dbReference type="Gene3D" id="3.10.580.10">
    <property type="entry name" value="CBS-domain"/>
    <property type="match status" value="1"/>
</dbReference>
<dbReference type="InterPro" id="IPR003593">
    <property type="entry name" value="AAA+_ATPase"/>
</dbReference>